<dbReference type="Proteomes" id="UP001500016">
    <property type="component" value="Unassembled WGS sequence"/>
</dbReference>
<evidence type="ECO:0000313" key="3">
    <source>
        <dbReference type="Proteomes" id="UP001500016"/>
    </source>
</evidence>
<dbReference type="PANTHER" id="PTHR47691">
    <property type="entry name" value="REGULATOR-RELATED"/>
    <property type="match status" value="1"/>
</dbReference>
<dbReference type="InterPro" id="IPR027417">
    <property type="entry name" value="P-loop_NTPase"/>
</dbReference>
<dbReference type="Gene3D" id="1.25.40.10">
    <property type="entry name" value="Tetratricopeptide repeat domain"/>
    <property type="match status" value="2"/>
</dbReference>
<proteinExistence type="predicted"/>
<dbReference type="Gene3D" id="3.40.50.300">
    <property type="entry name" value="P-loop containing nucleotide triphosphate hydrolases"/>
    <property type="match status" value="1"/>
</dbReference>
<sequence length="809" mass="88303">MRPLTSRELAAALAVAAHRPHSRESLREIVSGIFDEPDDAIRDELSGVLVESAPPASYSALAERLLTRVSNRPEAMEALRTWVSALGPSGIGHANVMEGASISGSLVQAREISGGVHVHAAPSGHRADPPVPQQLLPVPGHFIDRECDVAELEELRSRHRGAGPPLIAITGPAGVGKTTLVSRWLGALRDSFPDGRLYADMGGHSLETARSPGEVLGQFIRALGYDQVPVELAEQAALWRSLTAGRRLAVVLDNAVSAAQVRPLLLGEADSLTAVVSRRRLSGLAVDGAAFHHLGVLSSQAAVELLSHRAGGLRTAREPRAAHQVVTLCAGLPLAVCVVAARMAARPERTFAELAGVMQRQLDRLEVLRLEGDRAVDTALDDSYRALAPDLARGYRLLGLLPAGMFTTFEAAAGCALDLREAHRLLDGLLEANLLEEAGVHPATGHTRFRFHDLTRLHASRRATQEEEDPGAVRAETERRVLDWYLATATPVRSLLVPGHRPLRRDYAYPPRHVLEFPDGDTALRWLNEEAARLMRAVRTAAERGWHATCWQLADAMQPFFLRSRPYDLWIEAHRLGLAAAEHAGQAEGVSQMLTTGGAALRNAGQLDEAETWFTRALQDARDRQDRRAEAQAVHGLGQTHRLAGRLEQAASLFRTALTRREEIGYPRGVALSRLSLGDVALARGRAEEARGHFAQARSELLGLQDAYDAARALAFLGRTHAHRTVRNFPEAERLLRAALDEFRSAGSVPWQARVLEMLGLTAEDRNDTEAARRHYDEALTLYGPQSPRDTERVERLRARLTPGPSDRE</sequence>
<evidence type="ECO:0000313" key="2">
    <source>
        <dbReference type="EMBL" id="GAA2085958.1"/>
    </source>
</evidence>
<dbReference type="PRINTS" id="PR00364">
    <property type="entry name" value="DISEASERSIST"/>
</dbReference>
<name>A0ABN2W8F5_9ACTN</name>
<feature type="region of interest" description="Disordered" evidence="1">
    <location>
        <begin position="781"/>
        <end position="809"/>
    </location>
</feature>
<dbReference type="SUPFAM" id="SSF48452">
    <property type="entry name" value="TPR-like"/>
    <property type="match status" value="1"/>
</dbReference>
<dbReference type="SUPFAM" id="SSF52540">
    <property type="entry name" value="P-loop containing nucleoside triphosphate hydrolases"/>
    <property type="match status" value="1"/>
</dbReference>
<gene>
    <name evidence="2" type="ORF">GCM10009801_48030</name>
</gene>
<comment type="caution">
    <text evidence="2">The sequence shown here is derived from an EMBL/GenBank/DDBJ whole genome shotgun (WGS) entry which is preliminary data.</text>
</comment>
<dbReference type="PANTHER" id="PTHR47691:SF3">
    <property type="entry name" value="HTH-TYPE TRANSCRIPTIONAL REGULATOR RV0890C-RELATED"/>
    <property type="match status" value="1"/>
</dbReference>
<dbReference type="Pfam" id="PF13424">
    <property type="entry name" value="TPR_12"/>
    <property type="match status" value="1"/>
</dbReference>
<dbReference type="InterPro" id="IPR011990">
    <property type="entry name" value="TPR-like_helical_dom_sf"/>
</dbReference>
<dbReference type="InterPro" id="IPR019734">
    <property type="entry name" value="TPR_rpt"/>
</dbReference>
<feature type="compositionally biased region" description="Basic and acidic residues" evidence="1">
    <location>
        <begin position="789"/>
        <end position="798"/>
    </location>
</feature>
<accession>A0ABN2W8F5</accession>
<evidence type="ECO:0000256" key="1">
    <source>
        <dbReference type="SAM" id="MobiDB-lite"/>
    </source>
</evidence>
<organism evidence="2 3">
    <name type="scientific">Streptomyces albiaxialis</name>
    <dbReference type="NCBI Taxonomy" id="329523"/>
    <lineage>
        <taxon>Bacteria</taxon>
        <taxon>Bacillati</taxon>
        <taxon>Actinomycetota</taxon>
        <taxon>Actinomycetes</taxon>
        <taxon>Kitasatosporales</taxon>
        <taxon>Streptomycetaceae</taxon>
        <taxon>Streptomyces</taxon>
    </lineage>
</organism>
<dbReference type="EMBL" id="BAAAPE010000013">
    <property type="protein sequence ID" value="GAA2085958.1"/>
    <property type="molecule type" value="Genomic_DNA"/>
</dbReference>
<keyword evidence="3" id="KW-1185">Reference proteome</keyword>
<dbReference type="SMART" id="SM00028">
    <property type="entry name" value="TPR"/>
    <property type="match status" value="4"/>
</dbReference>
<protein>
    <submittedName>
        <fullName evidence="2">Tetratricopeptide repeat protein</fullName>
    </submittedName>
</protein>
<reference evidence="2 3" key="1">
    <citation type="journal article" date="2019" name="Int. J. Syst. Evol. Microbiol.">
        <title>The Global Catalogue of Microorganisms (GCM) 10K type strain sequencing project: providing services to taxonomists for standard genome sequencing and annotation.</title>
        <authorList>
            <consortium name="The Broad Institute Genomics Platform"/>
            <consortium name="The Broad Institute Genome Sequencing Center for Infectious Disease"/>
            <person name="Wu L."/>
            <person name="Ma J."/>
        </authorList>
    </citation>
    <scope>NUCLEOTIDE SEQUENCE [LARGE SCALE GENOMIC DNA]</scope>
    <source>
        <strain evidence="2 3">JCM 15478</strain>
    </source>
</reference>